<evidence type="ECO:0000256" key="9">
    <source>
        <dbReference type="ARBA" id="ARBA00047890"/>
    </source>
</evidence>
<gene>
    <name evidence="10 11" type="primary">queC</name>
    <name evidence="11" type="ORF">IAD41_09655</name>
</gene>
<dbReference type="PANTHER" id="PTHR42914:SF1">
    <property type="entry name" value="7-CYANO-7-DEAZAGUANINE SYNTHASE"/>
    <property type="match status" value="1"/>
</dbReference>
<evidence type="ECO:0000256" key="7">
    <source>
        <dbReference type="ARBA" id="ARBA00037993"/>
    </source>
</evidence>
<dbReference type="GO" id="GO:0005524">
    <property type="term" value="F:ATP binding"/>
    <property type="evidence" value="ECO:0007669"/>
    <property type="project" value="UniProtKB-UniRule"/>
</dbReference>
<dbReference type="EMBL" id="DVJO01000212">
    <property type="protein sequence ID" value="HIS83854.1"/>
    <property type="molecule type" value="Genomic_DNA"/>
</dbReference>
<keyword evidence="4 10" id="KW-0547">Nucleotide-binding</keyword>
<dbReference type="GO" id="GO:0016879">
    <property type="term" value="F:ligase activity, forming carbon-nitrogen bonds"/>
    <property type="evidence" value="ECO:0007669"/>
    <property type="project" value="UniProtKB-UniRule"/>
</dbReference>
<dbReference type="Pfam" id="PF06508">
    <property type="entry name" value="QueC"/>
    <property type="match status" value="1"/>
</dbReference>
<evidence type="ECO:0000313" key="12">
    <source>
        <dbReference type="Proteomes" id="UP000824139"/>
    </source>
</evidence>
<accession>A0A9D1FY90</accession>
<dbReference type="PIRSF" id="PIRSF006293">
    <property type="entry name" value="ExsB"/>
    <property type="match status" value="1"/>
</dbReference>
<dbReference type="InterPro" id="IPR018317">
    <property type="entry name" value="QueC"/>
</dbReference>
<dbReference type="NCBIfam" id="TIGR00364">
    <property type="entry name" value="7-cyano-7-deazaguanine synthase QueC"/>
    <property type="match status" value="1"/>
</dbReference>
<feature type="binding site" evidence="10">
    <location>
        <position position="195"/>
    </location>
    <ligand>
        <name>Zn(2+)</name>
        <dbReference type="ChEBI" id="CHEBI:29105"/>
    </ligand>
</feature>
<keyword evidence="2 10" id="KW-0436">Ligase</keyword>
<evidence type="ECO:0000256" key="5">
    <source>
        <dbReference type="ARBA" id="ARBA00022833"/>
    </source>
</evidence>
<evidence type="ECO:0000256" key="10">
    <source>
        <dbReference type="HAMAP-Rule" id="MF_01633"/>
    </source>
</evidence>
<evidence type="ECO:0000256" key="1">
    <source>
        <dbReference type="ARBA" id="ARBA00005061"/>
    </source>
</evidence>
<name>A0A9D1FY90_9BACT</name>
<dbReference type="PANTHER" id="PTHR42914">
    <property type="entry name" value="7-CYANO-7-DEAZAGUANINE SYNTHASE"/>
    <property type="match status" value="1"/>
</dbReference>
<dbReference type="GO" id="GO:0008616">
    <property type="term" value="P:tRNA queuosine(34) biosynthetic process"/>
    <property type="evidence" value="ECO:0007669"/>
    <property type="project" value="UniProtKB-UniRule"/>
</dbReference>
<reference evidence="11" key="1">
    <citation type="submission" date="2020-10" db="EMBL/GenBank/DDBJ databases">
        <authorList>
            <person name="Gilroy R."/>
        </authorList>
    </citation>
    <scope>NUCLEOTIDE SEQUENCE</scope>
    <source>
        <strain evidence="11">CHK152-2994</strain>
    </source>
</reference>
<protein>
    <recommendedName>
        <fullName evidence="8 10">7-cyano-7-deazaguanine synthase</fullName>
        <ecNumber evidence="8 10">6.3.4.20</ecNumber>
    </recommendedName>
    <alternativeName>
        <fullName evidence="10">7-cyano-7-carbaguanine synthase</fullName>
    </alternativeName>
    <alternativeName>
        <fullName evidence="10">PreQ(0) synthase</fullName>
    </alternativeName>
    <alternativeName>
        <fullName evidence="10">Queuosine biosynthesis protein QueC</fullName>
    </alternativeName>
</protein>
<reference evidence="11" key="2">
    <citation type="journal article" date="2021" name="PeerJ">
        <title>Extensive microbial diversity within the chicken gut microbiome revealed by metagenomics and culture.</title>
        <authorList>
            <person name="Gilroy R."/>
            <person name="Ravi A."/>
            <person name="Getino M."/>
            <person name="Pursley I."/>
            <person name="Horton D.L."/>
            <person name="Alikhan N.F."/>
            <person name="Baker D."/>
            <person name="Gharbi K."/>
            <person name="Hall N."/>
            <person name="Watson M."/>
            <person name="Adriaenssens E.M."/>
            <person name="Foster-Nyarko E."/>
            <person name="Jarju S."/>
            <person name="Secka A."/>
            <person name="Antonio M."/>
            <person name="Oren A."/>
            <person name="Chaudhuri R.R."/>
            <person name="La Ragione R."/>
            <person name="Hildebrand F."/>
            <person name="Pallen M.J."/>
        </authorList>
    </citation>
    <scope>NUCLEOTIDE SEQUENCE</scope>
    <source>
        <strain evidence="11">CHK152-2994</strain>
    </source>
</reference>
<dbReference type="EC" id="6.3.4.20" evidence="8 10"/>
<feature type="binding site" evidence="10">
    <location>
        <position position="201"/>
    </location>
    <ligand>
        <name>Zn(2+)</name>
        <dbReference type="ChEBI" id="CHEBI:29105"/>
    </ligand>
</feature>
<organism evidence="11 12">
    <name type="scientific">Candidatus Scatenecus faecavium</name>
    <dbReference type="NCBI Taxonomy" id="2840915"/>
    <lineage>
        <taxon>Bacteria</taxon>
        <taxon>Candidatus Scatenecus</taxon>
    </lineage>
</organism>
<keyword evidence="10" id="KW-0671">Queuosine biosynthesis</keyword>
<sequence length="222" mass="24854">MVKSIILMSGGLDSVVSLGLTRNKYNVELALTFDYGQKAANTEIEASKKICEFYNVSHKVIKLDFLKEITHTSLVADCEVPTGEGLLDEAKSAKNVWVPNRNGLFLNIAASFADGENYDYIIIGANLEEGQTFPDNTKEFIERVNQEFEYSTGKHPKVLAPLINSSKNDIVKQAIENSVPLEYIRSCYVGGKKHCGKCESCTRLKNALLYNKDTHYIKELFE</sequence>
<evidence type="ECO:0000256" key="6">
    <source>
        <dbReference type="ARBA" id="ARBA00022840"/>
    </source>
</evidence>
<comment type="function">
    <text evidence="10">Catalyzes the ATP-dependent conversion of 7-carboxy-7-deazaguanine (CDG) to 7-cyano-7-deazaguanine (preQ(0)).</text>
</comment>
<keyword evidence="5 10" id="KW-0862">Zinc</keyword>
<evidence type="ECO:0000256" key="2">
    <source>
        <dbReference type="ARBA" id="ARBA00022598"/>
    </source>
</evidence>
<evidence type="ECO:0000256" key="4">
    <source>
        <dbReference type="ARBA" id="ARBA00022741"/>
    </source>
</evidence>
<keyword evidence="6 10" id="KW-0067">ATP-binding</keyword>
<dbReference type="InterPro" id="IPR014729">
    <property type="entry name" value="Rossmann-like_a/b/a_fold"/>
</dbReference>
<dbReference type="GO" id="GO:0008270">
    <property type="term" value="F:zinc ion binding"/>
    <property type="evidence" value="ECO:0007669"/>
    <property type="project" value="UniProtKB-UniRule"/>
</dbReference>
<comment type="caution">
    <text evidence="11">The sequence shown here is derived from an EMBL/GenBank/DDBJ whole genome shotgun (WGS) entry which is preliminary data.</text>
</comment>
<feature type="binding site" evidence="10">
    <location>
        <position position="198"/>
    </location>
    <ligand>
        <name>Zn(2+)</name>
        <dbReference type="ChEBI" id="CHEBI:29105"/>
    </ligand>
</feature>
<dbReference type="Gene3D" id="3.40.50.620">
    <property type="entry name" value="HUPs"/>
    <property type="match status" value="1"/>
</dbReference>
<dbReference type="Proteomes" id="UP000824139">
    <property type="component" value="Unassembled WGS sequence"/>
</dbReference>
<dbReference type="CDD" id="cd01995">
    <property type="entry name" value="QueC-like"/>
    <property type="match status" value="1"/>
</dbReference>
<dbReference type="SUPFAM" id="SSF52402">
    <property type="entry name" value="Adenine nucleotide alpha hydrolases-like"/>
    <property type="match status" value="1"/>
</dbReference>
<feature type="binding site" evidence="10">
    <location>
        <position position="187"/>
    </location>
    <ligand>
        <name>Zn(2+)</name>
        <dbReference type="ChEBI" id="CHEBI:29105"/>
    </ligand>
</feature>
<evidence type="ECO:0000256" key="3">
    <source>
        <dbReference type="ARBA" id="ARBA00022723"/>
    </source>
</evidence>
<proteinExistence type="inferred from homology"/>
<keyword evidence="3 10" id="KW-0479">Metal-binding</keyword>
<comment type="pathway">
    <text evidence="1 10">Purine metabolism; 7-cyano-7-deazaguanine biosynthesis.</text>
</comment>
<evidence type="ECO:0000313" key="11">
    <source>
        <dbReference type="EMBL" id="HIS83854.1"/>
    </source>
</evidence>
<comment type="similarity">
    <text evidence="7 10">Belongs to the QueC family.</text>
</comment>
<comment type="cofactor">
    <cofactor evidence="10">
        <name>Zn(2+)</name>
        <dbReference type="ChEBI" id="CHEBI:29105"/>
    </cofactor>
    <text evidence="10">Binds 1 zinc ion per subunit.</text>
</comment>
<dbReference type="HAMAP" id="MF_01633">
    <property type="entry name" value="QueC"/>
    <property type="match status" value="1"/>
</dbReference>
<evidence type="ECO:0000256" key="8">
    <source>
        <dbReference type="ARBA" id="ARBA00039149"/>
    </source>
</evidence>
<dbReference type="AlphaFoldDB" id="A0A9D1FY90"/>
<comment type="catalytic activity">
    <reaction evidence="9 10">
        <text>7-carboxy-7-carbaguanine + NH4(+) + 2 ATP = 7-cyano-7-carbaguanine + 2 AMP + 2 diphosphate + 2 H(+)</text>
        <dbReference type="Rhea" id="RHEA:27982"/>
        <dbReference type="ChEBI" id="CHEBI:15378"/>
        <dbReference type="ChEBI" id="CHEBI:28938"/>
        <dbReference type="ChEBI" id="CHEBI:30616"/>
        <dbReference type="ChEBI" id="CHEBI:33019"/>
        <dbReference type="ChEBI" id="CHEBI:45075"/>
        <dbReference type="ChEBI" id="CHEBI:61036"/>
        <dbReference type="ChEBI" id="CHEBI:456215"/>
        <dbReference type="EC" id="6.3.4.20"/>
    </reaction>
</comment>
<feature type="binding site" evidence="10">
    <location>
        <begin position="8"/>
        <end position="18"/>
    </location>
    <ligand>
        <name>ATP</name>
        <dbReference type="ChEBI" id="CHEBI:30616"/>
    </ligand>
</feature>